<evidence type="ECO:0000313" key="3">
    <source>
        <dbReference type="Proteomes" id="UP000618818"/>
    </source>
</evidence>
<evidence type="ECO:0000313" key="2">
    <source>
        <dbReference type="EMBL" id="MBD3924997.1"/>
    </source>
</evidence>
<dbReference type="Proteomes" id="UP000618818">
    <property type="component" value="Unassembled WGS sequence"/>
</dbReference>
<feature type="compositionally biased region" description="Low complexity" evidence="1">
    <location>
        <begin position="38"/>
        <end position="62"/>
    </location>
</feature>
<evidence type="ECO:0000256" key="1">
    <source>
        <dbReference type="SAM" id="MobiDB-lite"/>
    </source>
</evidence>
<dbReference type="RefSeq" id="WP_191194699.1">
    <property type="nucleotide sequence ID" value="NZ_JACXYZ010000001.1"/>
</dbReference>
<protein>
    <recommendedName>
        <fullName evidence="4">DUF1795 domain-containing protein</fullName>
    </recommendedName>
</protein>
<reference evidence="2 3" key="1">
    <citation type="submission" date="2020-09" db="EMBL/GenBank/DDBJ databases">
        <title>novel species in genus Nocardioides.</title>
        <authorList>
            <person name="Zhang G."/>
        </authorList>
    </citation>
    <scope>NUCLEOTIDE SEQUENCE [LARGE SCALE GENOMIC DNA]</scope>
    <source>
        <strain evidence="2 3">KCTC 39551</strain>
    </source>
</reference>
<gene>
    <name evidence="2" type="ORF">IEZ26_10230</name>
</gene>
<keyword evidence="3" id="KW-1185">Reference proteome</keyword>
<feature type="region of interest" description="Disordered" evidence="1">
    <location>
        <begin position="35"/>
        <end position="70"/>
    </location>
</feature>
<proteinExistence type="predicted"/>
<comment type="caution">
    <text evidence="2">The sequence shown here is derived from an EMBL/GenBank/DDBJ whole genome shotgun (WGS) entry which is preliminary data.</text>
</comment>
<accession>A0ABR8NBM5</accession>
<dbReference type="PROSITE" id="PS51257">
    <property type="entry name" value="PROKAR_LIPOPROTEIN"/>
    <property type="match status" value="1"/>
</dbReference>
<organism evidence="2 3">
    <name type="scientific">Nocardioides cavernae</name>
    <dbReference type="NCBI Taxonomy" id="1921566"/>
    <lineage>
        <taxon>Bacteria</taxon>
        <taxon>Bacillati</taxon>
        <taxon>Actinomycetota</taxon>
        <taxon>Actinomycetes</taxon>
        <taxon>Propionibacteriales</taxon>
        <taxon>Nocardioidaceae</taxon>
        <taxon>Nocardioides</taxon>
    </lineage>
</organism>
<evidence type="ECO:0008006" key="4">
    <source>
        <dbReference type="Google" id="ProtNLM"/>
    </source>
</evidence>
<name>A0ABR8NBM5_9ACTN</name>
<sequence length="222" mass="23709">MQRLGGTTMGGRGIAALAVWLAAVLALGACGSDGEGIDPSGTDTSPASPTDSPTDSPSESLTASPTEPLLVPEAEAVEPASGPRLDVSDIRVNIPKGWKQTFDSFVVDSALGRVDGKSGGVLLSVVPTGGDVLTPKQAERYFWPHGRKPQNYEKQDGILMGGLTAGYYTARDRFDDMHAATLWEDNHVTKVQVSFDREVPDEVQQELFQSVVASYSSERMRL</sequence>
<dbReference type="EMBL" id="JACXYZ010000001">
    <property type="protein sequence ID" value="MBD3924997.1"/>
    <property type="molecule type" value="Genomic_DNA"/>
</dbReference>